<dbReference type="InterPro" id="IPR029069">
    <property type="entry name" value="HotDog_dom_sf"/>
</dbReference>
<dbReference type="STRING" id="390640.SAMN04488034_102386"/>
<dbReference type="OrthoDB" id="9772788at2"/>
<organism evidence="2 3">
    <name type="scientific">Salinimicrobium catena</name>
    <dbReference type="NCBI Taxonomy" id="390640"/>
    <lineage>
        <taxon>Bacteria</taxon>
        <taxon>Pseudomonadati</taxon>
        <taxon>Bacteroidota</taxon>
        <taxon>Flavobacteriia</taxon>
        <taxon>Flavobacteriales</taxon>
        <taxon>Flavobacteriaceae</taxon>
        <taxon>Salinimicrobium</taxon>
    </lineage>
</organism>
<sequence length="152" mass="17313">MQATELIEKLPYSYPFLYVDDLEEIGEEGITGHYTFPESAFYYQGHFKNNPVTPGVILAECMAQIGVVCLGINLLQKGKEVEEPEEEKELQIAMSNVDVDFFLPVFPGERVTVTSKKEYFRFNKLKCNVKMRNEEGKLVCKGEISGMIVEDE</sequence>
<dbReference type="PANTHER" id="PTHR30272:SF1">
    <property type="entry name" value="3-HYDROXYACYL-[ACYL-CARRIER-PROTEIN] DEHYDRATASE"/>
    <property type="match status" value="1"/>
</dbReference>
<gene>
    <name evidence="2" type="ORF">SAMN04488034_102386</name>
</gene>
<evidence type="ECO:0000256" key="1">
    <source>
        <dbReference type="ARBA" id="ARBA00023239"/>
    </source>
</evidence>
<dbReference type="RefSeq" id="WP_093112706.1">
    <property type="nucleotide sequence ID" value="NZ_FNGG01000002.1"/>
</dbReference>
<dbReference type="Gene3D" id="3.10.129.10">
    <property type="entry name" value="Hotdog Thioesterase"/>
    <property type="match status" value="1"/>
</dbReference>
<dbReference type="PANTHER" id="PTHR30272">
    <property type="entry name" value="3-HYDROXYACYL-[ACYL-CARRIER-PROTEIN] DEHYDRATASE"/>
    <property type="match status" value="1"/>
</dbReference>
<evidence type="ECO:0000313" key="2">
    <source>
        <dbReference type="EMBL" id="SEE79530.1"/>
    </source>
</evidence>
<dbReference type="Proteomes" id="UP000199448">
    <property type="component" value="Unassembled WGS sequence"/>
</dbReference>
<dbReference type="AlphaFoldDB" id="A0A1H5LRC8"/>
<dbReference type="GO" id="GO:0016829">
    <property type="term" value="F:lyase activity"/>
    <property type="evidence" value="ECO:0007669"/>
    <property type="project" value="UniProtKB-KW"/>
</dbReference>
<dbReference type="InterPro" id="IPR013114">
    <property type="entry name" value="FabA_FabZ"/>
</dbReference>
<proteinExistence type="predicted"/>
<keyword evidence="1" id="KW-0456">Lyase</keyword>
<protein>
    <submittedName>
        <fullName evidence="2">3-hydroxyacyl-[acyl-carrier-protein] dehydratase</fullName>
    </submittedName>
</protein>
<reference evidence="2 3" key="1">
    <citation type="submission" date="2016-10" db="EMBL/GenBank/DDBJ databases">
        <authorList>
            <person name="de Groot N.N."/>
        </authorList>
    </citation>
    <scope>NUCLEOTIDE SEQUENCE [LARGE SCALE GENOMIC DNA]</scope>
    <source>
        <strain evidence="2 3">DSM 23553</strain>
    </source>
</reference>
<name>A0A1H5LRC8_9FLAO</name>
<evidence type="ECO:0000313" key="3">
    <source>
        <dbReference type="Proteomes" id="UP000199448"/>
    </source>
</evidence>
<dbReference type="CDD" id="cd00493">
    <property type="entry name" value="FabA_FabZ"/>
    <property type="match status" value="1"/>
</dbReference>
<dbReference type="SUPFAM" id="SSF54637">
    <property type="entry name" value="Thioesterase/thiol ester dehydrase-isomerase"/>
    <property type="match status" value="1"/>
</dbReference>
<accession>A0A1H5LRC8</accession>
<keyword evidence="3" id="KW-1185">Reference proteome</keyword>
<dbReference type="EMBL" id="FNUG01000002">
    <property type="protein sequence ID" value="SEE79530.1"/>
    <property type="molecule type" value="Genomic_DNA"/>
</dbReference>
<dbReference type="Pfam" id="PF07977">
    <property type="entry name" value="FabA"/>
    <property type="match status" value="1"/>
</dbReference>